<accession>A0ABX8TA44</accession>
<dbReference type="InterPro" id="IPR052698">
    <property type="entry name" value="MoCofactor_Util/Proc"/>
</dbReference>
<organism evidence="3 4">
    <name type="scientific">Agrobacterium larrymoorei</name>
    <dbReference type="NCBI Taxonomy" id="160699"/>
    <lineage>
        <taxon>Bacteria</taxon>
        <taxon>Pseudomonadati</taxon>
        <taxon>Pseudomonadota</taxon>
        <taxon>Alphaproteobacteria</taxon>
        <taxon>Hyphomicrobiales</taxon>
        <taxon>Rhizobiaceae</taxon>
        <taxon>Rhizobium/Agrobacterium group</taxon>
        <taxon>Agrobacterium</taxon>
    </lineage>
</organism>
<evidence type="ECO:0000313" key="4">
    <source>
        <dbReference type="Proteomes" id="UP000826513"/>
    </source>
</evidence>
<evidence type="ECO:0000313" key="3">
    <source>
        <dbReference type="EMBL" id="QYA09880.1"/>
    </source>
</evidence>
<feature type="domain" description="XdhC- CoxI" evidence="1">
    <location>
        <begin position="36"/>
        <end position="98"/>
    </location>
</feature>
<keyword evidence="4" id="KW-1185">Reference proteome</keyword>
<dbReference type="Pfam" id="PF02625">
    <property type="entry name" value="XdhC_CoxI"/>
    <property type="match status" value="1"/>
</dbReference>
<evidence type="ECO:0000259" key="2">
    <source>
        <dbReference type="Pfam" id="PF13478"/>
    </source>
</evidence>
<evidence type="ECO:0000259" key="1">
    <source>
        <dbReference type="Pfam" id="PF02625"/>
    </source>
</evidence>
<reference evidence="3 4" key="1">
    <citation type="submission" date="2021-03" db="EMBL/GenBank/DDBJ databases">
        <title>Rapid diversification of plasmids in a genus of pathogenic and nitrogen fixing bacteria.</title>
        <authorList>
            <person name="Weisberg A.J."/>
            <person name="Miller M."/>
            <person name="Ream W."/>
            <person name="Grunwald N.J."/>
            <person name="Chang J.H."/>
        </authorList>
    </citation>
    <scope>NUCLEOTIDE SEQUENCE [LARGE SCALE GENOMIC DNA]</scope>
    <source>
        <strain evidence="3 4">AF3.44</strain>
    </source>
</reference>
<feature type="domain" description="XdhC Rossmann" evidence="2">
    <location>
        <begin position="182"/>
        <end position="298"/>
    </location>
</feature>
<dbReference type="Proteomes" id="UP000826513">
    <property type="component" value="Chromosome 2"/>
</dbReference>
<sequence length="308" mass="32768">MTGMQLQTVDIVPERISTTDDPAKILRFAAEEATRGGVALCTLIDIRGGGARSLGAHVAVAADGRFCGYVSGGCVEAALASEAVKAIEEGRDQIVTYGDGSPFFDIVLPCGGGITIAIHLLRDAGVLFHVLEKLEKREVTGLEYDIEAGELRVARNVPARVAHTEGTLTIVYRPRTRLAFSGQAGEAEALARLAESAGYDVVDLRAEAALNGVVDAFTAVVLLHHDIDAEERVLEAALRTKAFYIGALGSTRTHRRRVDRLREHGVAPELSDRIRAPIGIFGPTRDSVSLAISVLADISAARLEKHGG</sequence>
<gene>
    <name evidence="3" type="ORF">J5285_21250</name>
</gene>
<protein>
    <submittedName>
        <fullName evidence="3">XdhC family protein</fullName>
    </submittedName>
</protein>
<dbReference type="Gene3D" id="3.40.50.720">
    <property type="entry name" value="NAD(P)-binding Rossmann-like Domain"/>
    <property type="match status" value="1"/>
</dbReference>
<name>A0ABX8TA44_9HYPH</name>
<proteinExistence type="predicted"/>
<dbReference type="PANTHER" id="PTHR30388">
    <property type="entry name" value="ALDEHYDE OXIDOREDUCTASE MOLYBDENUM COFACTOR ASSEMBLY PROTEIN"/>
    <property type="match status" value="1"/>
</dbReference>
<dbReference type="PANTHER" id="PTHR30388:SF4">
    <property type="entry name" value="MOLYBDENUM COFACTOR INSERTION CHAPERONE PAOD"/>
    <property type="match status" value="1"/>
</dbReference>
<dbReference type="InterPro" id="IPR003777">
    <property type="entry name" value="XdhC_CoxI"/>
</dbReference>
<dbReference type="Pfam" id="PF13478">
    <property type="entry name" value="XdhC_C"/>
    <property type="match status" value="1"/>
</dbReference>
<dbReference type="EMBL" id="CP072168">
    <property type="protein sequence ID" value="QYA09880.1"/>
    <property type="molecule type" value="Genomic_DNA"/>
</dbReference>
<dbReference type="InterPro" id="IPR027051">
    <property type="entry name" value="XdhC_Rossmann_dom"/>
</dbReference>